<dbReference type="EMBL" id="HBUF01185419">
    <property type="protein sequence ID" value="CAG6656591.1"/>
    <property type="molecule type" value="Transcribed_RNA"/>
</dbReference>
<dbReference type="AlphaFoldDB" id="A0A8D8R7T0"/>
<protein>
    <submittedName>
        <fullName evidence="1">Uncharacterized protein</fullName>
    </submittedName>
</protein>
<dbReference type="EMBL" id="HBUF01340831">
    <property type="protein sequence ID" value="CAG6703131.1"/>
    <property type="molecule type" value="Transcribed_RNA"/>
</dbReference>
<dbReference type="EMBL" id="HBUF01340832">
    <property type="protein sequence ID" value="CAG6703132.1"/>
    <property type="molecule type" value="Transcribed_RNA"/>
</dbReference>
<sequence>MRKKAGKPCPVELIATNWDSGQNVGSVLSLPLCTLDSTHPLLHKTLETQNISIFCIQNQTFLSIFYNQLTVFECHLALCYFRHVHLNEYSKNQRKKEIQKQTFGLVYVGHWGQHIKKKIL</sequence>
<dbReference type="EMBL" id="HBUF01340833">
    <property type="protein sequence ID" value="CAG6703133.1"/>
    <property type="molecule type" value="Transcribed_RNA"/>
</dbReference>
<dbReference type="EMBL" id="HBUF01185420">
    <property type="protein sequence ID" value="CAG6656592.1"/>
    <property type="molecule type" value="Transcribed_RNA"/>
</dbReference>
<organism evidence="1">
    <name type="scientific">Cacopsylla melanoneura</name>
    <dbReference type="NCBI Taxonomy" id="428564"/>
    <lineage>
        <taxon>Eukaryota</taxon>
        <taxon>Metazoa</taxon>
        <taxon>Ecdysozoa</taxon>
        <taxon>Arthropoda</taxon>
        <taxon>Hexapoda</taxon>
        <taxon>Insecta</taxon>
        <taxon>Pterygota</taxon>
        <taxon>Neoptera</taxon>
        <taxon>Paraneoptera</taxon>
        <taxon>Hemiptera</taxon>
        <taxon>Sternorrhyncha</taxon>
        <taxon>Psylloidea</taxon>
        <taxon>Psyllidae</taxon>
        <taxon>Psyllinae</taxon>
        <taxon>Cacopsylla</taxon>
    </lineage>
</organism>
<dbReference type="EMBL" id="HBUF01185417">
    <property type="protein sequence ID" value="CAG6656589.1"/>
    <property type="molecule type" value="Transcribed_RNA"/>
</dbReference>
<evidence type="ECO:0000313" key="1">
    <source>
        <dbReference type="EMBL" id="CAG6645681.1"/>
    </source>
</evidence>
<dbReference type="EMBL" id="HBUF01185418">
    <property type="protein sequence ID" value="CAG6656590.1"/>
    <property type="molecule type" value="Transcribed_RNA"/>
</dbReference>
<name>A0A8D8R7T0_9HEMI</name>
<reference evidence="1" key="1">
    <citation type="submission" date="2021-05" db="EMBL/GenBank/DDBJ databases">
        <authorList>
            <person name="Alioto T."/>
            <person name="Alioto T."/>
            <person name="Gomez Garrido J."/>
        </authorList>
    </citation>
    <scope>NUCLEOTIDE SEQUENCE</scope>
</reference>
<dbReference type="EMBL" id="HBUF01137849">
    <property type="protein sequence ID" value="CAG6645680.1"/>
    <property type="molecule type" value="Transcribed_RNA"/>
</dbReference>
<dbReference type="EMBL" id="HBUF01185422">
    <property type="protein sequence ID" value="CAG6656594.1"/>
    <property type="molecule type" value="Transcribed_RNA"/>
</dbReference>
<accession>A0A8D8R7T0</accession>
<proteinExistence type="predicted"/>
<dbReference type="EMBL" id="HBUF01185421">
    <property type="protein sequence ID" value="CAG6656593.1"/>
    <property type="molecule type" value="Transcribed_RNA"/>
</dbReference>
<dbReference type="EMBL" id="HBUF01137850">
    <property type="protein sequence ID" value="CAG6645681.1"/>
    <property type="molecule type" value="Transcribed_RNA"/>
</dbReference>